<comment type="caution">
    <text evidence="4">The sequence shown here is derived from an EMBL/GenBank/DDBJ whole genome shotgun (WGS) entry which is preliminary data.</text>
</comment>
<dbReference type="OrthoDB" id="9812498at2"/>
<dbReference type="EMBL" id="QEHR01000004">
    <property type="protein sequence ID" value="PVW15159.1"/>
    <property type="molecule type" value="Genomic_DNA"/>
</dbReference>
<feature type="transmembrane region" description="Helical" evidence="3">
    <location>
        <begin position="26"/>
        <end position="51"/>
    </location>
</feature>
<feature type="region of interest" description="Disordered" evidence="2">
    <location>
        <begin position="900"/>
        <end position="997"/>
    </location>
</feature>
<feature type="compositionally biased region" description="Gly residues" evidence="2">
    <location>
        <begin position="904"/>
        <end position="920"/>
    </location>
</feature>
<feature type="compositionally biased region" description="Gly residues" evidence="2">
    <location>
        <begin position="970"/>
        <end position="982"/>
    </location>
</feature>
<feature type="compositionally biased region" description="Basic and acidic residues" evidence="2">
    <location>
        <begin position="1071"/>
        <end position="1086"/>
    </location>
</feature>
<sequence length="1134" mass="130938">MSTFNIIQNKLEQFIKKYYTNELIKGAILFFSIGLLYFIITLLVEYFLWLSPMGRTVLFWIFITVEIALFARFIVFPAAKLFKFQHGISHDEASAIIGNHFPNVSDKLLNVIQLNRNKHQSELLAASIDQKAAELQPIPFQTAVDFKKNIKYLKYAAIPVFIFVVISLLGEKDLFSSSYERVVNYDTAYEPPAPFSFVVLNDKLSAIESKDYTLKIRTEGSVIPQNARIEFNNETYYLQQTAPGLFEYTFSQPLEPIDFKLKANKVQSGNYTLDVVKTPSLLGFEMVLNYPSYTGKQDETLKSTGNATIPEGTQVTWQVATKNTEEVNLKTTDTAYGFAEEEQQFTFQKNIYRKLDYAITTSNENLKDYENLSFTLGVVKDEYPEIDVQSKQDSTNTQLIYFLGRVSDDYGLTKLRLVYYPTGEEENAKKESLSLNKSNFDQFVYTFPGELPLEEGVAYDYYFEVFDNDAIHNFKSSKSGVYSFRKLTDEELQNEQLKQQDANIKDLDKTLKKMKEQDKSLEELSKTQKEKKELNWNDKKKLENFIKRQKQQEQMMKDFSKEMKENLENFQPQEKDDPFKEQLEERLQENEERLKENEKLLDELEKLQEKIQKEELTEKLEQLAKQNKNQEKNLEQLVELTKRYYVTKKAEKLAEDLYKLGEEQEQLSKAPEEENTKEAQEELNKKFEEYKEQMEQLEKNNKDLKNPMELPKDEVGEKIVDKEQQNASEKLEQQQPQDAQKSQQKAGKKMKEMGKQMQMQMQAGQMETIEEDVKMLRQILDNLVVFSFGQEDLMEEFKTIDYGSPNFGKKLNLQNDLKLNFEHVDDSIFALSLRQPMIGVKINSILTDIQYNIDKSLDRLAQNQMRQGIANQQYTVTGANELAIMLSELLKNMQNQMMMNASGQGQGQGMGQGQGQGQGRGFQLPDIIKKQQGLSEQMKEGMDGNKGGDKGKKESQGEGEGQGKGKGEGDGNGQNGKGGQDGNQGNQDGTSGNGDSEENSKLLFEIYKQQQMLRQQLEDRLSKEGLKGKGGEILRQMEGVEQQLLEKGFNQETLQRMRNLQHQLLKLDKASFEQGEESRRESETNRKSFSNQLRMSPEDIKKYFNTTEILNREALPLQPQYKEKVQTYFKQTDD</sequence>
<evidence type="ECO:0000313" key="5">
    <source>
        <dbReference type="Proteomes" id="UP000245962"/>
    </source>
</evidence>
<evidence type="ECO:0000256" key="1">
    <source>
        <dbReference type="SAM" id="Coils"/>
    </source>
</evidence>
<evidence type="ECO:0000313" key="4">
    <source>
        <dbReference type="EMBL" id="PVW15159.1"/>
    </source>
</evidence>
<feature type="region of interest" description="Disordered" evidence="2">
    <location>
        <begin position="723"/>
        <end position="752"/>
    </location>
</feature>
<proteinExistence type="predicted"/>
<accession>A0A2U0I225</accession>
<dbReference type="Proteomes" id="UP000245962">
    <property type="component" value="Unassembled WGS sequence"/>
</dbReference>
<feature type="compositionally biased region" description="Low complexity" evidence="2">
    <location>
        <begin position="983"/>
        <end position="994"/>
    </location>
</feature>
<keyword evidence="1" id="KW-0175">Coiled coil</keyword>
<keyword evidence="3" id="KW-0472">Membrane</keyword>
<feature type="compositionally biased region" description="Basic and acidic residues" evidence="2">
    <location>
        <begin position="937"/>
        <end position="969"/>
    </location>
</feature>
<dbReference type="RefSeq" id="WP_116694052.1">
    <property type="nucleotide sequence ID" value="NZ_QEHR01000004.1"/>
</dbReference>
<feature type="transmembrane region" description="Helical" evidence="3">
    <location>
        <begin position="152"/>
        <end position="170"/>
    </location>
</feature>
<organism evidence="4 5">
    <name type="scientific">Marixanthomonas spongiae</name>
    <dbReference type="NCBI Taxonomy" id="2174845"/>
    <lineage>
        <taxon>Bacteria</taxon>
        <taxon>Pseudomonadati</taxon>
        <taxon>Bacteroidota</taxon>
        <taxon>Flavobacteriia</taxon>
        <taxon>Flavobacteriales</taxon>
        <taxon>Flavobacteriaceae</taxon>
        <taxon>Marixanthomonas</taxon>
    </lineage>
</organism>
<name>A0A2U0I225_9FLAO</name>
<gene>
    <name evidence="4" type="ORF">DDV96_07050</name>
</gene>
<feature type="transmembrane region" description="Helical" evidence="3">
    <location>
        <begin position="57"/>
        <end position="75"/>
    </location>
</feature>
<feature type="compositionally biased region" description="Basic and acidic residues" evidence="2">
    <location>
        <begin position="723"/>
        <end position="732"/>
    </location>
</feature>
<evidence type="ECO:0000256" key="2">
    <source>
        <dbReference type="SAM" id="MobiDB-lite"/>
    </source>
</evidence>
<reference evidence="4 5" key="1">
    <citation type="submission" date="2018-04" db="EMBL/GenBank/DDBJ databases">
        <title>Marixanthomonas spongiae HN-E44 sp. nov., isolated from a marine sponge.</title>
        <authorList>
            <person name="Luo L."/>
            <person name="Zhuang L."/>
        </authorList>
    </citation>
    <scope>NUCLEOTIDE SEQUENCE [LARGE SCALE GENOMIC DNA]</scope>
    <source>
        <strain evidence="4 5">HN-E44</strain>
    </source>
</reference>
<keyword evidence="5" id="KW-1185">Reference proteome</keyword>
<feature type="coiled-coil region" evidence="1">
    <location>
        <begin position="497"/>
        <end position="640"/>
    </location>
</feature>
<evidence type="ECO:0000256" key="3">
    <source>
        <dbReference type="SAM" id="Phobius"/>
    </source>
</evidence>
<feature type="region of interest" description="Disordered" evidence="2">
    <location>
        <begin position="1071"/>
        <end position="1096"/>
    </location>
</feature>
<keyword evidence="3" id="KW-0812">Transmembrane</keyword>
<dbReference type="AlphaFoldDB" id="A0A2U0I225"/>
<protein>
    <recommendedName>
        <fullName evidence="6">DUF4175 family protein</fullName>
    </recommendedName>
</protein>
<evidence type="ECO:0008006" key="6">
    <source>
        <dbReference type="Google" id="ProtNLM"/>
    </source>
</evidence>
<keyword evidence="3" id="KW-1133">Transmembrane helix</keyword>
<feature type="coiled-coil region" evidence="1">
    <location>
        <begin position="673"/>
        <end position="707"/>
    </location>
</feature>
<feature type="compositionally biased region" description="Low complexity" evidence="2">
    <location>
        <begin position="733"/>
        <end position="745"/>
    </location>
</feature>